<reference evidence="2" key="1">
    <citation type="submission" date="2016-09" db="EMBL/GenBank/DDBJ databases">
        <title>Genomics of Clostridium taeniosporum, an organism which forms endospores with ribbon-like appendages.</title>
        <authorList>
            <person name="Walker J.R."/>
        </authorList>
    </citation>
    <scope>NUCLEOTIDE SEQUENCE [LARGE SCALE GENOMIC DNA]</scope>
    <source>
        <strain evidence="2">1/k</strain>
    </source>
</reference>
<protein>
    <submittedName>
        <fullName evidence="1">Uncharacterized protein</fullName>
    </submittedName>
</protein>
<gene>
    <name evidence="1" type="ORF">BGI42_09960</name>
</gene>
<name>A0A1D7XL07_9CLOT</name>
<sequence length="165" mass="19489">MDLNNIFKANLENSKEIKYFKETSVSDYILLPDKFEDIKKPMNLFSNVCLNSVKLFSSNKLVSNEGQMLNNKILLINYSLKENLKYIGYNTFSNVFFFSFPEILSSCYIVLPDTINNINIEEIVSKNLYNISYYLENIELYCINKRTFYYNITILFNFCPIINYI</sequence>
<dbReference type="EMBL" id="CP017253">
    <property type="protein sequence ID" value="AOR24035.1"/>
    <property type="molecule type" value="Genomic_DNA"/>
</dbReference>
<accession>A0A1D7XL07</accession>
<proteinExistence type="predicted"/>
<dbReference type="AlphaFoldDB" id="A0A1D7XL07"/>
<organism evidence="1 2">
    <name type="scientific">Clostridium taeniosporum</name>
    <dbReference type="NCBI Taxonomy" id="394958"/>
    <lineage>
        <taxon>Bacteria</taxon>
        <taxon>Bacillati</taxon>
        <taxon>Bacillota</taxon>
        <taxon>Clostridia</taxon>
        <taxon>Eubacteriales</taxon>
        <taxon>Clostridiaceae</taxon>
        <taxon>Clostridium</taxon>
    </lineage>
</organism>
<dbReference type="KEGG" id="ctae:BGI42_09960"/>
<dbReference type="STRING" id="394958.BGI42_09960"/>
<keyword evidence="2" id="KW-1185">Reference proteome</keyword>
<evidence type="ECO:0000313" key="2">
    <source>
        <dbReference type="Proteomes" id="UP000094652"/>
    </source>
</evidence>
<evidence type="ECO:0000313" key="1">
    <source>
        <dbReference type="EMBL" id="AOR24035.1"/>
    </source>
</evidence>
<dbReference type="RefSeq" id="WP_069680174.1">
    <property type="nucleotide sequence ID" value="NZ_CP017253.2"/>
</dbReference>
<dbReference type="Proteomes" id="UP000094652">
    <property type="component" value="Chromosome"/>
</dbReference>